<dbReference type="Proteomes" id="UP000305067">
    <property type="component" value="Unassembled WGS sequence"/>
</dbReference>
<evidence type="ECO:0000313" key="2">
    <source>
        <dbReference type="Proteomes" id="UP000305067"/>
    </source>
</evidence>
<proteinExistence type="predicted"/>
<gene>
    <name evidence="1" type="ORF">BDV98DRAFT_600190</name>
</gene>
<evidence type="ECO:0000313" key="1">
    <source>
        <dbReference type="EMBL" id="TFL06094.1"/>
    </source>
</evidence>
<keyword evidence="2" id="KW-1185">Reference proteome</keyword>
<evidence type="ECO:0008006" key="3">
    <source>
        <dbReference type="Google" id="ProtNLM"/>
    </source>
</evidence>
<sequence length="172" mass="19415">MPDAIHNHVREVFIREYQGNTDNLLAFLHSCPSLTILKWDNKEGEMNPDSPSNYTQTENLVLQNLTHLEARFADMQDLLYTVIPYIKTPKLQKLSISNFMDNNLSVVLSSLLSRSSCVLSSAQLVLPWVDEPHKPAPGLALLLEQLSNVEHLVVTCGKLNQHWDNGLNTLLL</sequence>
<name>A0A5C3R540_9AGAR</name>
<dbReference type="EMBL" id="ML178815">
    <property type="protein sequence ID" value="TFL06094.1"/>
    <property type="molecule type" value="Genomic_DNA"/>
</dbReference>
<accession>A0A5C3R540</accession>
<organism evidence="1 2">
    <name type="scientific">Pterulicium gracile</name>
    <dbReference type="NCBI Taxonomy" id="1884261"/>
    <lineage>
        <taxon>Eukaryota</taxon>
        <taxon>Fungi</taxon>
        <taxon>Dikarya</taxon>
        <taxon>Basidiomycota</taxon>
        <taxon>Agaricomycotina</taxon>
        <taxon>Agaricomycetes</taxon>
        <taxon>Agaricomycetidae</taxon>
        <taxon>Agaricales</taxon>
        <taxon>Pleurotineae</taxon>
        <taxon>Pterulaceae</taxon>
        <taxon>Pterulicium</taxon>
    </lineage>
</organism>
<protein>
    <recommendedName>
        <fullName evidence="3">F-box domain-containing protein</fullName>
    </recommendedName>
</protein>
<reference evidence="1 2" key="1">
    <citation type="journal article" date="2019" name="Nat. Ecol. Evol.">
        <title>Megaphylogeny resolves global patterns of mushroom evolution.</title>
        <authorList>
            <person name="Varga T."/>
            <person name="Krizsan K."/>
            <person name="Foldi C."/>
            <person name="Dima B."/>
            <person name="Sanchez-Garcia M."/>
            <person name="Sanchez-Ramirez S."/>
            <person name="Szollosi G.J."/>
            <person name="Szarkandi J.G."/>
            <person name="Papp V."/>
            <person name="Albert L."/>
            <person name="Andreopoulos W."/>
            <person name="Angelini C."/>
            <person name="Antonin V."/>
            <person name="Barry K.W."/>
            <person name="Bougher N.L."/>
            <person name="Buchanan P."/>
            <person name="Buyck B."/>
            <person name="Bense V."/>
            <person name="Catcheside P."/>
            <person name="Chovatia M."/>
            <person name="Cooper J."/>
            <person name="Damon W."/>
            <person name="Desjardin D."/>
            <person name="Finy P."/>
            <person name="Geml J."/>
            <person name="Haridas S."/>
            <person name="Hughes K."/>
            <person name="Justo A."/>
            <person name="Karasinski D."/>
            <person name="Kautmanova I."/>
            <person name="Kiss B."/>
            <person name="Kocsube S."/>
            <person name="Kotiranta H."/>
            <person name="LaButti K.M."/>
            <person name="Lechner B.E."/>
            <person name="Liimatainen K."/>
            <person name="Lipzen A."/>
            <person name="Lukacs Z."/>
            <person name="Mihaltcheva S."/>
            <person name="Morgado L.N."/>
            <person name="Niskanen T."/>
            <person name="Noordeloos M.E."/>
            <person name="Ohm R.A."/>
            <person name="Ortiz-Santana B."/>
            <person name="Ovrebo C."/>
            <person name="Racz N."/>
            <person name="Riley R."/>
            <person name="Savchenko A."/>
            <person name="Shiryaev A."/>
            <person name="Soop K."/>
            <person name="Spirin V."/>
            <person name="Szebenyi C."/>
            <person name="Tomsovsky M."/>
            <person name="Tulloss R.E."/>
            <person name="Uehling J."/>
            <person name="Grigoriev I.V."/>
            <person name="Vagvolgyi C."/>
            <person name="Papp T."/>
            <person name="Martin F.M."/>
            <person name="Miettinen O."/>
            <person name="Hibbett D.S."/>
            <person name="Nagy L.G."/>
        </authorList>
    </citation>
    <scope>NUCLEOTIDE SEQUENCE [LARGE SCALE GENOMIC DNA]</scope>
    <source>
        <strain evidence="1 2">CBS 309.79</strain>
    </source>
</reference>
<dbReference type="AlphaFoldDB" id="A0A5C3R540"/>